<dbReference type="GO" id="GO:0005886">
    <property type="term" value="C:plasma membrane"/>
    <property type="evidence" value="ECO:0007669"/>
    <property type="project" value="TreeGrafter"/>
</dbReference>
<feature type="transmembrane region" description="Helical" evidence="7">
    <location>
        <begin position="447"/>
        <end position="467"/>
    </location>
</feature>
<evidence type="ECO:0000256" key="5">
    <source>
        <dbReference type="ARBA" id="ARBA00023136"/>
    </source>
</evidence>
<sequence length="573" mass="61213">MGWETAMDLLFAPRRAFAGPSTGGNAAHAGGVEFDKGEADEERRAAREEGSQESGEGMTDDSFDSNGEKHIGAIGANGWSWWEFSMFVGPAWLVSIAYLDPGNLETDLQSGAQYGYALGWVLLWSSILGIIVQILSLRLGIVSKRNLAEMCRDEYHPRLSLLLWVMSELMIVASDVPEVIGTAFALQILSGGAITLVGGVLIASCSTMIFLFLNYFGKSPLELFVGFLVAVISACFVLQCLDSRPDAGLSVSGIIRPQVPKGSEGIAMGLLGAVVMPHNLFLQSALVQSRAVRRERRSIEYACMYTSVETCVALLTSFLVNLSVMLVAASSFAPHWCEAKGMVCHGGSDPCDGESPGAACMEVGLQTASVLLSRILGSKASVLWGVALLASGQSSTITGTYAGQFVMEGFVRLSCPLWVRNLLSRSLAVLPSLAVVLLAGADGANDLIVFSSVVLAVHLPFALIPLLKFTDSPKKMGRLRNSRHFSNFSWALAGVVFLADLALVWQTVIDPMLGDASKTPQLLLVGVCCFGYFGLAGYLMWLPVKHHAELPTELKEGGDEQSGEALDAPFLVG</sequence>
<feature type="compositionally biased region" description="Basic and acidic residues" evidence="6">
    <location>
        <begin position="33"/>
        <end position="50"/>
    </location>
</feature>
<keyword evidence="4 7" id="KW-1133">Transmembrane helix</keyword>
<dbReference type="EMBL" id="HBFK01040495">
    <property type="protein sequence ID" value="CAD8758100.1"/>
    <property type="molecule type" value="Transcribed_RNA"/>
</dbReference>
<feature type="transmembrane region" description="Helical" evidence="7">
    <location>
        <begin position="192"/>
        <end position="216"/>
    </location>
</feature>
<feature type="transmembrane region" description="Helical" evidence="7">
    <location>
        <begin position="308"/>
        <end position="333"/>
    </location>
</feature>
<feature type="transmembrane region" description="Helical" evidence="7">
    <location>
        <begin position="488"/>
        <end position="509"/>
    </location>
</feature>
<feature type="transmembrane region" description="Helical" evidence="7">
    <location>
        <begin position="422"/>
        <end position="441"/>
    </location>
</feature>
<keyword evidence="5 7" id="KW-0472">Membrane</keyword>
<protein>
    <submittedName>
        <fullName evidence="8">Uncharacterized protein</fullName>
    </submittedName>
</protein>
<feature type="transmembrane region" description="Helical" evidence="7">
    <location>
        <begin position="266"/>
        <end position="287"/>
    </location>
</feature>
<dbReference type="NCBIfam" id="NF037982">
    <property type="entry name" value="Nramp_1"/>
    <property type="match status" value="1"/>
</dbReference>
<feature type="transmembrane region" description="Helical" evidence="7">
    <location>
        <begin position="161"/>
        <end position="186"/>
    </location>
</feature>
<evidence type="ECO:0000256" key="7">
    <source>
        <dbReference type="SAM" id="Phobius"/>
    </source>
</evidence>
<dbReference type="NCBIfam" id="TIGR01197">
    <property type="entry name" value="nramp"/>
    <property type="match status" value="1"/>
</dbReference>
<proteinExistence type="predicted"/>
<organism evidence="8">
    <name type="scientific">Hemiselmis andersenii</name>
    <name type="common">Cryptophyte alga</name>
    <dbReference type="NCBI Taxonomy" id="464988"/>
    <lineage>
        <taxon>Eukaryota</taxon>
        <taxon>Cryptophyceae</taxon>
        <taxon>Cryptomonadales</taxon>
        <taxon>Hemiselmidaceae</taxon>
        <taxon>Hemiselmis</taxon>
    </lineage>
</organism>
<dbReference type="InterPro" id="IPR001046">
    <property type="entry name" value="NRAMP_fam"/>
</dbReference>
<evidence type="ECO:0000256" key="6">
    <source>
        <dbReference type="SAM" id="MobiDB-lite"/>
    </source>
</evidence>
<dbReference type="AlphaFoldDB" id="A0A6T8PGV6"/>
<dbReference type="GO" id="GO:0015086">
    <property type="term" value="F:cadmium ion transmembrane transporter activity"/>
    <property type="evidence" value="ECO:0007669"/>
    <property type="project" value="TreeGrafter"/>
</dbReference>
<evidence type="ECO:0000256" key="1">
    <source>
        <dbReference type="ARBA" id="ARBA00004141"/>
    </source>
</evidence>
<dbReference type="PANTHER" id="PTHR11706">
    <property type="entry name" value="SOLUTE CARRIER PROTEIN FAMILY 11 MEMBER"/>
    <property type="match status" value="1"/>
</dbReference>
<accession>A0A6T8PGV6</accession>
<comment type="subcellular location">
    <subcellularLocation>
        <location evidence="1">Membrane</location>
        <topology evidence="1">Multi-pass membrane protein</topology>
    </subcellularLocation>
</comment>
<dbReference type="GO" id="GO:0005384">
    <property type="term" value="F:manganese ion transmembrane transporter activity"/>
    <property type="evidence" value="ECO:0007669"/>
    <property type="project" value="TreeGrafter"/>
</dbReference>
<keyword evidence="3 7" id="KW-0812">Transmembrane</keyword>
<dbReference type="GO" id="GO:0034755">
    <property type="term" value="P:iron ion transmembrane transport"/>
    <property type="evidence" value="ECO:0007669"/>
    <property type="project" value="TreeGrafter"/>
</dbReference>
<feature type="transmembrane region" description="Helical" evidence="7">
    <location>
        <begin position="79"/>
        <end position="99"/>
    </location>
</feature>
<feature type="transmembrane region" description="Helical" evidence="7">
    <location>
        <begin position="521"/>
        <end position="541"/>
    </location>
</feature>
<feature type="transmembrane region" description="Helical" evidence="7">
    <location>
        <begin position="223"/>
        <end position="241"/>
    </location>
</feature>
<dbReference type="PRINTS" id="PR00447">
    <property type="entry name" value="NATRESASSCMP"/>
</dbReference>
<name>A0A6T8PGV6_HEMAN</name>
<reference evidence="8" key="1">
    <citation type="submission" date="2021-01" db="EMBL/GenBank/DDBJ databases">
        <authorList>
            <person name="Corre E."/>
            <person name="Pelletier E."/>
            <person name="Niang G."/>
            <person name="Scheremetjew M."/>
            <person name="Finn R."/>
            <person name="Kale V."/>
            <person name="Holt S."/>
            <person name="Cochrane G."/>
            <person name="Meng A."/>
            <person name="Brown T."/>
            <person name="Cohen L."/>
        </authorList>
    </citation>
    <scope>NUCLEOTIDE SEQUENCE</scope>
    <source>
        <strain evidence="8">CCMP441</strain>
        <strain evidence="9">CCMP644</strain>
    </source>
</reference>
<evidence type="ECO:0000313" key="9">
    <source>
        <dbReference type="EMBL" id="CAD8950534.1"/>
    </source>
</evidence>
<evidence type="ECO:0000256" key="3">
    <source>
        <dbReference type="ARBA" id="ARBA00022692"/>
    </source>
</evidence>
<evidence type="ECO:0000313" key="8">
    <source>
        <dbReference type="EMBL" id="CAD8758100.1"/>
    </source>
</evidence>
<feature type="region of interest" description="Disordered" evidence="6">
    <location>
        <begin position="19"/>
        <end position="64"/>
    </location>
</feature>
<evidence type="ECO:0000256" key="2">
    <source>
        <dbReference type="ARBA" id="ARBA00022448"/>
    </source>
</evidence>
<evidence type="ECO:0000256" key="4">
    <source>
        <dbReference type="ARBA" id="ARBA00022989"/>
    </source>
</evidence>
<dbReference type="Pfam" id="PF01566">
    <property type="entry name" value="Nramp"/>
    <property type="match status" value="1"/>
</dbReference>
<dbReference type="PANTHER" id="PTHR11706:SF33">
    <property type="entry name" value="NATURAL RESISTANCE-ASSOCIATED MACROPHAGE PROTEIN 2"/>
    <property type="match status" value="1"/>
</dbReference>
<keyword evidence="2" id="KW-0813">Transport</keyword>
<feature type="transmembrane region" description="Helical" evidence="7">
    <location>
        <begin position="119"/>
        <end position="141"/>
    </location>
</feature>
<gene>
    <name evidence="9" type="ORF">HAND00432_LOCUS5053</name>
    <name evidence="8" type="ORF">HAND1043_LOCUS24614</name>
</gene>
<dbReference type="EMBL" id="HBFX01008377">
    <property type="protein sequence ID" value="CAD8950534.1"/>
    <property type="molecule type" value="Transcribed_RNA"/>
</dbReference>
<feature type="transmembrane region" description="Helical" evidence="7">
    <location>
        <begin position="382"/>
        <end position="402"/>
    </location>
</feature>